<comment type="subcellular location">
    <subcellularLocation>
        <location evidence="1">Membrane</location>
        <topology evidence="1">Multi-pass membrane protein</topology>
    </subcellularLocation>
</comment>
<organism evidence="11 13">
    <name type="scientific">Collichthys lucidus</name>
    <name type="common">Big head croaker</name>
    <name type="synonym">Sciaena lucida</name>
    <dbReference type="NCBI Taxonomy" id="240159"/>
    <lineage>
        <taxon>Eukaryota</taxon>
        <taxon>Metazoa</taxon>
        <taxon>Chordata</taxon>
        <taxon>Craniata</taxon>
        <taxon>Vertebrata</taxon>
        <taxon>Euteleostomi</taxon>
        <taxon>Actinopterygii</taxon>
        <taxon>Neopterygii</taxon>
        <taxon>Teleostei</taxon>
        <taxon>Neoteleostei</taxon>
        <taxon>Acanthomorphata</taxon>
        <taxon>Eupercaria</taxon>
        <taxon>Sciaenidae</taxon>
        <taxon>Collichthys</taxon>
    </lineage>
</organism>
<keyword evidence="7" id="KW-0325">Glycoprotein</keyword>
<evidence type="ECO:0000259" key="10">
    <source>
        <dbReference type="PROSITE" id="PS50261"/>
    </source>
</evidence>
<dbReference type="InterPro" id="IPR057244">
    <property type="entry name" value="GAIN_B"/>
</dbReference>
<proteinExistence type="inferred from homology"/>
<evidence type="ECO:0000256" key="3">
    <source>
        <dbReference type="ARBA" id="ARBA00022692"/>
    </source>
</evidence>
<feature type="domain" description="GAIN-B" evidence="9">
    <location>
        <begin position="36"/>
        <end position="176"/>
    </location>
</feature>
<dbReference type="InterPro" id="IPR046338">
    <property type="entry name" value="GAIN_dom_sf"/>
</dbReference>
<feature type="transmembrane region" description="Helical" evidence="8">
    <location>
        <begin position="186"/>
        <end position="209"/>
    </location>
</feature>
<dbReference type="InterPro" id="IPR000832">
    <property type="entry name" value="GPCR_2_secretin-like"/>
</dbReference>
<dbReference type="EMBL" id="CM014086">
    <property type="protein sequence ID" value="TKS75823.1"/>
    <property type="molecule type" value="Genomic_DNA"/>
</dbReference>
<accession>A0A4U5U8A5</accession>
<dbReference type="STRING" id="240159.A0A4U5U8A5"/>
<dbReference type="InterPro" id="IPR017981">
    <property type="entry name" value="GPCR_2-like_7TM"/>
</dbReference>
<dbReference type="Pfam" id="PF01825">
    <property type="entry name" value="GPS"/>
    <property type="match status" value="1"/>
</dbReference>
<evidence type="ECO:0000256" key="2">
    <source>
        <dbReference type="ARBA" id="ARBA00007343"/>
    </source>
</evidence>
<dbReference type="PRINTS" id="PR00249">
    <property type="entry name" value="GPCRSECRETIN"/>
</dbReference>
<keyword evidence="3 8" id="KW-0812">Transmembrane</keyword>
<keyword evidence="6" id="KW-1015">Disulfide bond</keyword>
<keyword evidence="11" id="KW-0675">Receptor</keyword>
<dbReference type="FunFam" id="1.20.1070.10:FF:000058">
    <property type="entry name" value="Adhesion G protein-coupled receptor F5"/>
    <property type="match status" value="1"/>
</dbReference>
<keyword evidence="13" id="KW-1185">Reference proteome</keyword>
<dbReference type="PANTHER" id="PTHR45813:SF2">
    <property type="entry name" value="ADHESION G-PROTEIN COUPLED RECEPTOR F3"/>
    <property type="match status" value="1"/>
</dbReference>
<feature type="transmembrane region" description="Helical" evidence="8">
    <location>
        <begin position="386"/>
        <end position="407"/>
    </location>
</feature>
<evidence type="ECO:0000256" key="7">
    <source>
        <dbReference type="ARBA" id="ARBA00023180"/>
    </source>
</evidence>
<evidence type="ECO:0000313" key="11">
    <source>
        <dbReference type="EMBL" id="TKS70594.1"/>
    </source>
</evidence>
<dbReference type="PROSITE" id="PS50221">
    <property type="entry name" value="GAIN_B"/>
    <property type="match status" value="1"/>
</dbReference>
<evidence type="ECO:0000313" key="12">
    <source>
        <dbReference type="EMBL" id="TKS75823.1"/>
    </source>
</evidence>
<dbReference type="AlphaFoldDB" id="A0A4U5U8A5"/>
<name>A0A4U5U8A5_COLLU</name>
<evidence type="ECO:0000256" key="1">
    <source>
        <dbReference type="ARBA" id="ARBA00004141"/>
    </source>
</evidence>
<dbReference type="Proteomes" id="UP000298787">
    <property type="component" value="Chromosome 5"/>
</dbReference>
<feature type="transmembrane region" description="Helical" evidence="8">
    <location>
        <begin position="221"/>
        <end position="239"/>
    </location>
</feature>
<evidence type="ECO:0000313" key="13">
    <source>
        <dbReference type="Proteomes" id="UP000298787"/>
    </source>
</evidence>
<evidence type="ECO:0000256" key="4">
    <source>
        <dbReference type="ARBA" id="ARBA00022989"/>
    </source>
</evidence>
<dbReference type="Pfam" id="PF00002">
    <property type="entry name" value="7tm_2"/>
    <property type="match status" value="1"/>
</dbReference>
<dbReference type="GO" id="GO:0004930">
    <property type="term" value="F:G protein-coupled receptor activity"/>
    <property type="evidence" value="ECO:0007669"/>
    <property type="project" value="InterPro"/>
</dbReference>
<dbReference type="InterPro" id="IPR000203">
    <property type="entry name" value="GPS"/>
</dbReference>
<dbReference type="SMART" id="SM00303">
    <property type="entry name" value="GPS"/>
    <property type="match status" value="1"/>
</dbReference>
<evidence type="ECO:0000256" key="8">
    <source>
        <dbReference type="SAM" id="Phobius"/>
    </source>
</evidence>
<keyword evidence="4 8" id="KW-1133">Transmembrane helix</keyword>
<evidence type="ECO:0000259" key="9">
    <source>
        <dbReference type="PROSITE" id="PS50221"/>
    </source>
</evidence>
<dbReference type="EMBL" id="CM014082">
    <property type="protein sequence ID" value="TKS70594.1"/>
    <property type="molecule type" value="Genomic_DNA"/>
</dbReference>
<feature type="transmembrane region" description="Helical" evidence="8">
    <location>
        <begin position="339"/>
        <end position="365"/>
    </location>
</feature>
<dbReference type="PROSITE" id="PS50261">
    <property type="entry name" value="G_PROTEIN_RECEP_F2_4"/>
    <property type="match status" value="1"/>
</dbReference>
<feature type="domain" description="G-protein coupled receptors family 2 profile 2" evidence="10">
    <location>
        <begin position="180"/>
        <end position="429"/>
    </location>
</feature>
<feature type="transmembrane region" description="Helical" evidence="8">
    <location>
        <begin position="259"/>
        <end position="283"/>
    </location>
</feature>
<feature type="transmembrane region" description="Helical" evidence="8">
    <location>
        <begin position="290"/>
        <end position="313"/>
    </location>
</feature>
<dbReference type="GO" id="GO:0016020">
    <property type="term" value="C:membrane"/>
    <property type="evidence" value="ECO:0007669"/>
    <property type="project" value="UniProtKB-SubCell"/>
</dbReference>
<dbReference type="InterPro" id="IPR051587">
    <property type="entry name" value="Adhesion_GPCR"/>
</dbReference>
<dbReference type="Proteomes" id="UP000298787">
    <property type="component" value="Chromosome 9"/>
</dbReference>
<evidence type="ECO:0000256" key="5">
    <source>
        <dbReference type="ARBA" id="ARBA00023136"/>
    </source>
</evidence>
<gene>
    <name evidence="11" type="ORF">D9C73_005958</name>
    <name evidence="12" type="ORF">D9C73_010016</name>
</gene>
<dbReference type="Gene3D" id="1.20.1070.10">
    <property type="entry name" value="Rhodopsin 7-helix transmembrane proteins"/>
    <property type="match status" value="1"/>
</dbReference>
<evidence type="ECO:0000256" key="6">
    <source>
        <dbReference type="ARBA" id="ARBA00023157"/>
    </source>
</evidence>
<keyword evidence="5 8" id="KW-0472">Membrane</keyword>
<comment type="similarity">
    <text evidence="2">Belongs to the G-protein coupled receptor 2 family. Adhesion G-protein coupled receptor (ADGR) subfamily.</text>
</comment>
<protein>
    <submittedName>
        <fullName evidence="11">G-protein coupled receptor F3</fullName>
    </submittedName>
</protein>
<dbReference type="GO" id="GO:0007189">
    <property type="term" value="P:adenylate cyclase-activating G protein-coupled receptor signaling pathway"/>
    <property type="evidence" value="ECO:0007669"/>
    <property type="project" value="TreeGrafter"/>
</dbReference>
<sequence>MLNKTWNGVNQSIVHSMSSSYLQSVEGLVKNIKVNRSNGLDSDNLDLKFCTSSNCNVTVFDVGMNMNKTTGIMKTICIKNLMDKLKNNYRGTQMKPTSSVVSVTLTANNDSTVGIELNFPKENQSYEKPFCVFWNTTLQDWSDKGCTLKTRDGNHTVCQCDHLTAFSVLMAKGAISNDFLDIITSVGLGVSVCSLLIFLIVEFLVWSAVVKSNLSLFRHTALVNIAVFLLLANSCFLASSSPKDMSETWCLVSTVCKHLFFLAMFSWMLCMSVMLVHQLIFVFSPLRKRVFMFISSIVGYICPILIVGCSYVYCKYTEKPYYSPETCWLVYHALLDGSIHAFILPVGTVILTNVFSMVVVILTLVKSSVPDGKTDDKETIKSIIKVVVFLTPVFGVTWIFGFAMLILDDGLFQDICSYSFTILNSFQVI</sequence>
<dbReference type="PANTHER" id="PTHR45813">
    <property type="entry name" value="IG-LIKE DOMAIN-CONTAINING PROTEIN"/>
    <property type="match status" value="1"/>
</dbReference>
<reference evidence="11 13" key="1">
    <citation type="submission" date="2019-01" db="EMBL/GenBank/DDBJ databases">
        <title>Genome Assembly of Collichthys lucidus.</title>
        <authorList>
            <person name="Cai M."/>
            <person name="Xiao S."/>
        </authorList>
    </citation>
    <scope>NUCLEOTIDE SEQUENCE [LARGE SCALE GENOMIC DNA]</scope>
    <source>
        <strain evidence="11">JT15FE1705JMU</strain>
        <tissue evidence="11">Muscle</tissue>
    </source>
</reference>
<dbReference type="GO" id="GO:0007166">
    <property type="term" value="P:cell surface receptor signaling pathway"/>
    <property type="evidence" value="ECO:0007669"/>
    <property type="project" value="InterPro"/>
</dbReference>
<dbReference type="Gene3D" id="2.60.220.50">
    <property type="match status" value="1"/>
</dbReference>